<evidence type="ECO:0000313" key="1">
    <source>
        <dbReference type="EMBL" id="TYJ35972.1"/>
    </source>
</evidence>
<dbReference type="Proteomes" id="UP000323597">
    <property type="component" value="Chromosome A05"/>
</dbReference>
<gene>
    <name evidence="1" type="ORF">E1A91_A05G275500v1</name>
</gene>
<keyword evidence="2" id="KW-1185">Reference proteome</keyword>
<accession>A0A5D2ZBM8</accession>
<dbReference type="EMBL" id="CM017640">
    <property type="protein sequence ID" value="TYJ35972.1"/>
    <property type="molecule type" value="Genomic_DNA"/>
</dbReference>
<dbReference type="AlphaFoldDB" id="A0A5D2ZBM8"/>
<evidence type="ECO:0000313" key="2">
    <source>
        <dbReference type="Proteomes" id="UP000323597"/>
    </source>
</evidence>
<reference evidence="1 2" key="1">
    <citation type="submission" date="2019-07" db="EMBL/GenBank/DDBJ databases">
        <title>WGS assembly of Gossypium mustelinum.</title>
        <authorList>
            <person name="Chen Z.J."/>
            <person name="Sreedasyam A."/>
            <person name="Ando A."/>
            <person name="Song Q."/>
            <person name="De L."/>
            <person name="Hulse-Kemp A."/>
            <person name="Ding M."/>
            <person name="Ye W."/>
            <person name="Kirkbride R."/>
            <person name="Jenkins J."/>
            <person name="Plott C."/>
            <person name="Lovell J."/>
            <person name="Lin Y.-M."/>
            <person name="Vaughn R."/>
            <person name="Liu B."/>
            <person name="Li W."/>
            <person name="Simpson S."/>
            <person name="Scheffler B."/>
            <person name="Saski C."/>
            <person name="Grover C."/>
            <person name="Hu G."/>
            <person name="Conover J."/>
            <person name="Carlson J."/>
            <person name="Shu S."/>
            <person name="Boston L."/>
            <person name="Williams M."/>
            <person name="Peterson D."/>
            <person name="Mcgee K."/>
            <person name="Jones D."/>
            <person name="Wendel J."/>
            <person name="Stelly D."/>
            <person name="Grimwood J."/>
            <person name="Schmutz J."/>
        </authorList>
    </citation>
    <scope>NUCLEOTIDE SEQUENCE [LARGE SCALE GENOMIC DNA]</scope>
    <source>
        <strain evidence="1">1408120.09</strain>
    </source>
</reference>
<name>A0A5D2ZBM8_GOSMU</name>
<protein>
    <submittedName>
        <fullName evidence="1">Uncharacterized protein</fullName>
    </submittedName>
</protein>
<sequence length="57" mass="6636">MLSLLSYFEKQISPNPLVWIHYPLFYFTTSAPNQFFALQKLVSCTPNHQPDANLCFL</sequence>
<organism evidence="1 2">
    <name type="scientific">Gossypium mustelinum</name>
    <name type="common">Cotton</name>
    <name type="synonym">Gossypium caicoense</name>
    <dbReference type="NCBI Taxonomy" id="34275"/>
    <lineage>
        <taxon>Eukaryota</taxon>
        <taxon>Viridiplantae</taxon>
        <taxon>Streptophyta</taxon>
        <taxon>Embryophyta</taxon>
        <taxon>Tracheophyta</taxon>
        <taxon>Spermatophyta</taxon>
        <taxon>Magnoliopsida</taxon>
        <taxon>eudicotyledons</taxon>
        <taxon>Gunneridae</taxon>
        <taxon>Pentapetalae</taxon>
        <taxon>rosids</taxon>
        <taxon>malvids</taxon>
        <taxon>Malvales</taxon>
        <taxon>Malvaceae</taxon>
        <taxon>Malvoideae</taxon>
        <taxon>Gossypium</taxon>
    </lineage>
</organism>
<proteinExistence type="predicted"/>